<dbReference type="InterPro" id="IPR028098">
    <property type="entry name" value="Glyco_trans_4-like_N"/>
</dbReference>
<dbReference type="CDD" id="cd03801">
    <property type="entry name" value="GT4_PimA-like"/>
    <property type="match status" value="1"/>
</dbReference>
<dbReference type="Pfam" id="PF13439">
    <property type="entry name" value="Glyco_transf_4"/>
    <property type="match status" value="1"/>
</dbReference>
<dbReference type="PANTHER" id="PTHR45947:SF3">
    <property type="entry name" value="SULFOQUINOVOSYL TRANSFERASE SQD2"/>
    <property type="match status" value="1"/>
</dbReference>
<organism evidence="3 4">
    <name type="scientific">Marinimicrococcus flavescens</name>
    <dbReference type="NCBI Taxonomy" id="3031815"/>
    <lineage>
        <taxon>Bacteria</taxon>
        <taxon>Pseudomonadati</taxon>
        <taxon>Pseudomonadota</taxon>
        <taxon>Alphaproteobacteria</taxon>
        <taxon>Geminicoccales</taxon>
        <taxon>Geminicoccaceae</taxon>
        <taxon>Marinimicrococcus</taxon>
    </lineage>
</organism>
<evidence type="ECO:0000259" key="1">
    <source>
        <dbReference type="Pfam" id="PF00534"/>
    </source>
</evidence>
<dbReference type="GO" id="GO:0016758">
    <property type="term" value="F:hexosyltransferase activity"/>
    <property type="evidence" value="ECO:0007669"/>
    <property type="project" value="TreeGrafter"/>
</dbReference>
<dbReference type="Proteomes" id="UP001301140">
    <property type="component" value="Unassembled WGS sequence"/>
</dbReference>
<name>A0AAP3XRK1_9PROT</name>
<evidence type="ECO:0000313" key="4">
    <source>
        <dbReference type="Proteomes" id="UP001301140"/>
    </source>
</evidence>
<dbReference type="AlphaFoldDB" id="A0AAP3XRK1"/>
<dbReference type="RefSeq" id="WP_327788917.1">
    <property type="nucleotide sequence ID" value="NZ_JARGEQ010000090.1"/>
</dbReference>
<comment type="caution">
    <text evidence="3">The sequence shown here is derived from an EMBL/GenBank/DDBJ whole genome shotgun (WGS) entry which is preliminary data.</text>
</comment>
<dbReference type="EMBL" id="JARGEQ010000090">
    <property type="protein sequence ID" value="MDF1586502.1"/>
    <property type="molecule type" value="Genomic_DNA"/>
</dbReference>
<accession>A0AAP3XRK1</accession>
<gene>
    <name evidence="3" type="ORF">PZ740_08910</name>
</gene>
<reference evidence="3 4" key="1">
    <citation type="submission" date="2023-03" db="EMBL/GenBank/DDBJ databases">
        <title>YIM 152171 draft genome.</title>
        <authorList>
            <person name="Yang Z."/>
        </authorList>
    </citation>
    <scope>NUCLEOTIDE SEQUENCE [LARGE SCALE GENOMIC DNA]</scope>
    <source>
        <strain evidence="3 4">YIM 152171</strain>
    </source>
</reference>
<dbReference type="PANTHER" id="PTHR45947">
    <property type="entry name" value="SULFOQUINOVOSYL TRANSFERASE SQD2"/>
    <property type="match status" value="1"/>
</dbReference>
<sequence length="375" mass="41374">MRVALLTNNRFPPREGIGRHVLELARRLRARGHEPLVLARGEPFGGWRHGVVEDLPVRFYPFWPLRPLHHAVSRRALQRWLDEGAEGAQVIHLHMPLFPPLRTALPTVVTFHSPMLADTAAIGEKGLRPLAVRLNARLVSRVWEQWHLERAGHVVAVSQGVREELARYYRLAREVELVPNGVDAQFFAGGPRRRPMPCVLYVGRLGYRKGLFRLLEALASLPPHLAPRLVLAGEGPLRARLEREAVALGLEGRVQLTGFLGREEIRNWLKRAACVVNPADYESGPLTLLEAMAAGAPVVSTRTGLVAEMGATPPLLVSETSAEGLARSIASCLADPGAARRRAETAQAMVRQRFAWDAAVGQLLDLYQAARPLAA</sequence>
<dbReference type="InterPro" id="IPR001296">
    <property type="entry name" value="Glyco_trans_1"/>
</dbReference>
<proteinExistence type="predicted"/>
<dbReference type="Pfam" id="PF00534">
    <property type="entry name" value="Glycos_transf_1"/>
    <property type="match status" value="1"/>
</dbReference>
<feature type="domain" description="Glycosyl transferase family 1" evidence="1">
    <location>
        <begin position="197"/>
        <end position="347"/>
    </location>
</feature>
<feature type="domain" description="Glycosyltransferase subfamily 4-like N-terminal" evidence="2">
    <location>
        <begin position="16"/>
        <end position="185"/>
    </location>
</feature>
<evidence type="ECO:0000259" key="2">
    <source>
        <dbReference type="Pfam" id="PF13439"/>
    </source>
</evidence>
<evidence type="ECO:0000313" key="3">
    <source>
        <dbReference type="EMBL" id="MDF1586502.1"/>
    </source>
</evidence>
<dbReference type="SUPFAM" id="SSF53756">
    <property type="entry name" value="UDP-Glycosyltransferase/glycogen phosphorylase"/>
    <property type="match status" value="1"/>
</dbReference>
<dbReference type="InterPro" id="IPR050194">
    <property type="entry name" value="Glycosyltransferase_grp1"/>
</dbReference>
<protein>
    <submittedName>
        <fullName evidence="3">Glycosyltransferase family 4 protein</fullName>
    </submittedName>
</protein>
<keyword evidence="4" id="KW-1185">Reference proteome</keyword>
<dbReference type="Gene3D" id="3.40.50.2000">
    <property type="entry name" value="Glycogen Phosphorylase B"/>
    <property type="match status" value="2"/>
</dbReference>